<dbReference type="InterPro" id="IPR001374">
    <property type="entry name" value="R3H_dom"/>
</dbReference>
<dbReference type="SUPFAM" id="SSF54928">
    <property type="entry name" value="RNA-binding domain, RBD"/>
    <property type="match status" value="1"/>
</dbReference>
<dbReference type="Proteomes" id="UP001153620">
    <property type="component" value="Chromosome 2"/>
</dbReference>
<proteinExistence type="predicted"/>
<feature type="compositionally biased region" description="Low complexity" evidence="2">
    <location>
        <begin position="208"/>
        <end position="218"/>
    </location>
</feature>
<keyword evidence="5" id="KW-1185">Reference proteome</keyword>
<feature type="compositionally biased region" description="Basic and acidic residues" evidence="2">
    <location>
        <begin position="153"/>
        <end position="172"/>
    </location>
</feature>
<dbReference type="InterPro" id="IPR035979">
    <property type="entry name" value="RBD_domain_sf"/>
</dbReference>
<feature type="region of interest" description="Disordered" evidence="2">
    <location>
        <begin position="153"/>
        <end position="235"/>
    </location>
</feature>
<dbReference type="Gene3D" id="3.30.70.330">
    <property type="match status" value="1"/>
</dbReference>
<feature type="compositionally biased region" description="Basic and acidic residues" evidence="2">
    <location>
        <begin position="198"/>
        <end position="207"/>
    </location>
</feature>
<gene>
    <name evidence="4" type="ORF">CHIRRI_LOCUS9095</name>
</gene>
<evidence type="ECO:0000313" key="5">
    <source>
        <dbReference type="Proteomes" id="UP001153620"/>
    </source>
</evidence>
<reference evidence="4" key="1">
    <citation type="submission" date="2022-01" db="EMBL/GenBank/DDBJ databases">
        <authorList>
            <person name="King R."/>
        </authorList>
    </citation>
    <scope>NUCLEOTIDE SEQUENCE</scope>
</reference>
<keyword evidence="1" id="KW-0175">Coiled coil</keyword>
<dbReference type="InterPro" id="IPR012677">
    <property type="entry name" value="Nucleotide-bd_a/b_plait_sf"/>
</dbReference>
<accession>A0A9N9RWH1</accession>
<name>A0A9N9RWH1_9DIPT</name>
<dbReference type="InterPro" id="IPR036867">
    <property type="entry name" value="R3H_dom_sf"/>
</dbReference>
<dbReference type="PROSITE" id="PS51061">
    <property type="entry name" value="R3H"/>
    <property type="match status" value="1"/>
</dbReference>
<dbReference type="OrthoDB" id="5418203at2759"/>
<dbReference type="GO" id="GO:0003729">
    <property type="term" value="F:mRNA binding"/>
    <property type="evidence" value="ECO:0007669"/>
    <property type="project" value="InterPro"/>
</dbReference>
<evidence type="ECO:0000259" key="3">
    <source>
        <dbReference type="PROSITE" id="PS51061"/>
    </source>
</evidence>
<evidence type="ECO:0000256" key="2">
    <source>
        <dbReference type="SAM" id="MobiDB-lite"/>
    </source>
</evidence>
<evidence type="ECO:0000313" key="4">
    <source>
        <dbReference type="EMBL" id="CAG9806234.1"/>
    </source>
</evidence>
<dbReference type="EMBL" id="OU895878">
    <property type="protein sequence ID" value="CAG9806234.1"/>
    <property type="molecule type" value="Genomic_DNA"/>
</dbReference>
<evidence type="ECO:0000256" key="1">
    <source>
        <dbReference type="SAM" id="Coils"/>
    </source>
</evidence>
<dbReference type="Gene3D" id="3.30.1370.50">
    <property type="entry name" value="R3H-like domain"/>
    <property type="match status" value="1"/>
</dbReference>
<feature type="coiled-coil region" evidence="1">
    <location>
        <begin position="299"/>
        <end position="326"/>
    </location>
</feature>
<protein>
    <recommendedName>
        <fullName evidence="3">R3H domain-containing protein</fullName>
    </recommendedName>
</protein>
<dbReference type="PANTHER" id="PTHR21678">
    <property type="entry name" value="GROWTH INHIBITION AND DIFFERENTIATION RELATED PROTEIN 88"/>
    <property type="match status" value="1"/>
</dbReference>
<dbReference type="Pfam" id="PF10309">
    <property type="entry name" value="NCBP3"/>
    <property type="match status" value="1"/>
</dbReference>
<organism evidence="4 5">
    <name type="scientific">Chironomus riparius</name>
    <dbReference type="NCBI Taxonomy" id="315576"/>
    <lineage>
        <taxon>Eukaryota</taxon>
        <taxon>Metazoa</taxon>
        <taxon>Ecdysozoa</taxon>
        <taxon>Arthropoda</taxon>
        <taxon>Hexapoda</taxon>
        <taxon>Insecta</taxon>
        <taxon>Pterygota</taxon>
        <taxon>Neoptera</taxon>
        <taxon>Endopterygota</taxon>
        <taxon>Diptera</taxon>
        <taxon>Nematocera</taxon>
        <taxon>Chironomoidea</taxon>
        <taxon>Chironomidae</taxon>
        <taxon>Chironominae</taxon>
        <taxon>Chironomus</taxon>
    </lineage>
</organism>
<feature type="compositionally biased region" description="Polar residues" evidence="2">
    <location>
        <begin position="224"/>
        <end position="234"/>
    </location>
</feature>
<reference evidence="4" key="2">
    <citation type="submission" date="2022-10" db="EMBL/GenBank/DDBJ databases">
        <authorList>
            <consortium name="ENA_rothamsted_submissions"/>
            <consortium name="culmorum"/>
            <person name="King R."/>
        </authorList>
    </citation>
    <scope>NUCLEOTIDE SEQUENCE</scope>
</reference>
<dbReference type="InterPro" id="IPR039884">
    <property type="entry name" value="R3HC1/R3HCL"/>
</dbReference>
<dbReference type="InterPro" id="IPR019416">
    <property type="entry name" value="NCBP3"/>
</dbReference>
<dbReference type="SUPFAM" id="SSF82708">
    <property type="entry name" value="R3H domain"/>
    <property type="match status" value="1"/>
</dbReference>
<feature type="domain" description="R3H" evidence="3">
    <location>
        <begin position="15"/>
        <end position="86"/>
    </location>
</feature>
<dbReference type="GO" id="GO:0000340">
    <property type="term" value="F:RNA 7-methylguanosine cap binding"/>
    <property type="evidence" value="ECO:0007669"/>
    <property type="project" value="InterPro"/>
</dbReference>
<feature type="compositionally biased region" description="Low complexity" evidence="2">
    <location>
        <begin position="182"/>
        <end position="194"/>
    </location>
</feature>
<dbReference type="PANTHER" id="PTHR21678:SF0">
    <property type="entry name" value="C3H1-TYPE DOMAIN-CONTAINING PROTEIN"/>
    <property type="match status" value="1"/>
</dbReference>
<feature type="region of interest" description="Disordered" evidence="2">
    <location>
        <begin position="474"/>
        <end position="496"/>
    </location>
</feature>
<dbReference type="AlphaFoldDB" id="A0A9N9RWH1"/>
<sequence>MSHNFCGRYLTTQDDDFVLKVDRDIRNYFTNCTKNSILLFPPVNSYYRFLIHKVCNSLANELINCGLTTFSIGIKDYRQTVVCHINQLLIYPNSSHKSTEETEFNWLYVARNSVPKYSANDKHRNHSMGIENVDAIVSHQTIEERDSSCYKSDKISLSDDSKKHSRTRRPERAFYVPRAKRSQTTPPTSSTSVKSHTKKSEKSKSIDETSSSTSTNSEESNDIDQSSPPTITQNRFRDCTVINSIHSRSSSINCDLLNQNLNEDKTITVSEDITKDQKNHNNFCTMSSQQTEKEFIISNEADSNKIDKDEKELMKASQEINRSNRKLIKQTFNSNVLEIETACGVNADKAVNNDEDDWDTLFDDNGDCLDPKMVEEITKAVGKVQIQKPKSDYKAYHSNVDLLRDEEYPHVLECSNFPVEFRTQDLMNLFAPYTRESGFNIIWVDDTHCLVVFSSSKIAAEVLTASHPIVKVKPLNEGTPESRTKARKSSSSLQPYRQRPETCAALAKRLVSGALGVRIKATSEERENERRVLREAKERKLLAAKAREEMWNN</sequence>